<dbReference type="KEGG" id="metu:GNH96_11990"/>
<proteinExistence type="predicted"/>
<dbReference type="Pfam" id="PF00350">
    <property type="entry name" value="Dynamin_N"/>
    <property type="match status" value="1"/>
</dbReference>
<dbReference type="CDD" id="cd09912">
    <property type="entry name" value="DLP_2"/>
    <property type="match status" value="1"/>
</dbReference>
<dbReference type="PANTHER" id="PTHR43681">
    <property type="entry name" value="TRANSMEMBRANE GTPASE FZO"/>
    <property type="match status" value="1"/>
</dbReference>
<dbReference type="SUPFAM" id="SSF52540">
    <property type="entry name" value="P-loop containing nucleoside triphosphate hydrolases"/>
    <property type="match status" value="1"/>
</dbReference>
<evidence type="ECO:0000313" key="3">
    <source>
        <dbReference type="Proteomes" id="UP000503004"/>
    </source>
</evidence>
<accession>A0A858QA48</accession>
<reference evidence="3" key="1">
    <citation type="submission" date="2019-12" db="EMBL/GenBank/DDBJ databases">
        <authorList>
            <person name="Awala S.I."/>
            <person name="Rhee S.K."/>
        </authorList>
    </citation>
    <scope>NUCLEOTIDE SEQUENCE [LARGE SCALE GENOMIC DNA]</scope>
    <source>
        <strain evidence="3">IM1</strain>
    </source>
</reference>
<evidence type="ECO:0000313" key="2">
    <source>
        <dbReference type="EMBL" id="QJD30625.1"/>
    </source>
</evidence>
<dbReference type="Proteomes" id="UP000503004">
    <property type="component" value="Chromosome"/>
</dbReference>
<dbReference type="Gene3D" id="3.40.50.300">
    <property type="entry name" value="P-loop containing nucleotide triphosphate hydrolases"/>
    <property type="match status" value="1"/>
</dbReference>
<feature type="domain" description="Dynamin N-terminal" evidence="1">
    <location>
        <begin position="58"/>
        <end position="215"/>
    </location>
</feature>
<keyword evidence="3" id="KW-1185">Reference proteome</keyword>
<organism evidence="2 3">
    <name type="scientific">Methylococcus geothermalis</name>
    <dbReference type="NCBI Taxonomy" id="2681310"/>
    <lineage>
        <taxon>Bacteria</taxon>
        <taxon>Pseudomonadati</taxon>
        <taxon>Pseudomonadota</taxon>
        <taxon>Gammaproteobacteria</taxon>
        <taxon>Methylococcales</taxon>
        <taxon>Methylococcaceae</taxon>
        <taxon>Methylococcus</taxon>
    </lineage>
</organism>
<dbReference type="RefSeq" id="WP_169603902.1">
    <property type="nucleotide sequence ID" value="NZ_CP046565.1"/>
</dbReference>
<gene>
    <name evidence="2" type="ORF">GNH96_11990</name>
</gene>
<dbReference type="InterPro" id="IPR045063">
    <property type="entry name" value="Dynamin_N"/>
</dbReference>
<sequence length="613" mass="67671">MNAIARFSAPAGTPPAPGYADLKSELMGLIDELAENFPASLRPALALRDKLQAEHFDVLTVGQFKRGKTSLINALLGESLLPVGAVPLTSVVTILDHGDAVRITVHFLDGGSLDIAEEALADYVTEPGNPGNEKGVSEVLIRMPSPLLRNGVRIVDTPGVGSVFRHNTDTACARLPQCDAALFVLSADQPVSEAELEFLREVRKYAGRIFFLLNKIDILKEADAAEIETFSRRVLAGAVGSDIRLFPISAAEALAGKTANDPARLARSRLPAFTEALERFLMEEKGKLLLDAAAAGVARLIARNRLEIELERRSLTASMAELDEKMALFAARRTLAVREMQRLDGHLRQEFRLLATRLFERDLKDRQSELASHLGRKFDGLVLNQDLLTPKDFDERLDTFIREEVEAAFVDWRDALERQGAAAVAEMTEEFSRGIEESIAELQRFAGDLFRLAMPAAAPEARWPARSRPGFRPAGEPMGLELLAEQALRRGPAWVTPRFGRLKVLAERWAKRGIVRRRRSQLAEAIEMHTGRIRSDFLRRLEQVREEISADLTQRLEGAADGLEQALARGAGEHARASREAGPRLQRLEGQLALLDQLGQRIQAVRLRAAALA</sequence>
<protein>
    <recommendedName>
        <fullName evidence="1">Dynamin N-terminal domain-containing protein</fullName>
    </recommendedName>
</protein>
<dbReference type="InterPro" id="IPR027417">
    <property type="entry name" value="P-loop_NTPase"/>
</dbReference>
<dbReference type="InterPro" id="IPR051943">
    <property type="entry name" value="TRAFAC_Dynamin-like_GTPase"/>
</dbReference>
<evidence type="ECO:0000259" key="1">
    <source>
        <dbReference type="Pfam" id="PF00350"/>
    </source>
</evidence>
<dbReference type="PANTHER" id="PTHR43681:SF1">
    <property type="entry name" value="SARCALUMENIN"/>
    <property type="match status" value="1"/>
</dbReference>
<name>A0A858QA48_9GAMM</name>
<dbReference type="AlphaFoldDB" id="A0A858QA48"/>
<dbReference type="EMBL" id="CP046565">
    <property type="protein sequence ID" value="QJD30625.1"/>
    <property type="molecule type" value="Genomic_DNA"/>
</dbReference>